<keyword evidence="1" id="KW-1133">Transmembrane helix</keyword>
<keyword evidence="1" id="KW-0812">Transmembrane</keyword>
<reference evidence="2 3" key="1">
    <citation type="submission" date="2024-04" db="EMBL/GenBank/DDBJ databases">
        <title>Phyllosticta paracitricarpa is synonymous to the EU quarantine fungus P. citricarpa based on phylogenomic analyses.</title>
        <authorList>
            <consortium name="Lawrence Berkeley National Laboratory"/>
            <person name="Van ingen-buijs V.A."/>
            <person name="Van westerhoven A.C."/>
            <person name="Haridas S."/>
            <person name="Skiadas P."/>
            <person name="Martin F."/>
            <person name="Groenewald J.Z."/>
            <person name="Crous P.W."/>
            <person name="Seidl M.F."/>
        </authorList>
    </citation>
    <scope>NUCLEOTIDE SEQUENCE [LARGE SCALE GENOMIC DNA]</scope>
    <source>
        <strain evidence="2 3">CBS 141358</strain>
    </source>
</reference>
<accession>A0ABR1MTR3</accession>
<dbReference type="Proteomes" id="UP001367316">
    <property type="component" value="Unassembled WGS sequence"/>
</dbReference>
<sequence>MTNIAFCPNYRTAQTTNSGDILFFHTLLRQVVRLVVLVVSRHGLSAGVLDSLSHTTVSTLDSRLLFLDSCFSTLVSRLLFLDSCFLRPAPPGPTHPQMRWSSCGLPTRAHEVVDEGVARLVFVVVVGVTCLLLGVFCCCLMRRGCVGGWRLFMGDENVDDGGIHAHSGVVREDVLDRGIGTWVNCMFIMEGFPREMRSRTMAVYENGGVVCKDHVGSATRVSSKLFVDNGGLSAEDVAEERRGRMGTGLDLPVLLTCSAQRLVPQAKHCVCKHTRYRNWE</sequence>
<evidence type="ECO:0000256" key="1">
    <source>
        <dbReference type="SAM" id="Phobius"/>
    </source>
</evidence>
<protein>
    <submittedName>
        <fullName evidence="2">Uncharacterized protein</fullName>
    </submittedName>
</protein>
<dbReference type="EMBL" id="JBBPBF010000050">
    <property type="protein sequence ID" value="KAK7606337.1"/>
    <property type="molecule type" value="Genomic_DNA"/>
</dbReference>
<gene>
    <name evidence="2" type="ORF">JOL62DRAFT_358492</name>
</gene>
<comment type="caution">
    <text evidence="2">The sequence shown here is derived from an EMBL/GenBank/DDBJ whole genome shotgun (WGS) entry which is preliminary data.</text>
</comment>
<keyword evidence="3" id="KW-1185">Reference proteome</keyword>
<organism evidence="2 3">
    <name type="scientific">Phyllosticta paracitricarpa</name>
    <dbReference type="NCBI Taxonomy" id="2016321"/>
    <lineage>
        <taxon>Eukaryota</taxon>
        <taxon>Fungi</taxon>
        <taxon>Dikarya</taxon>
        <taxon>Ascomycota</taxon>
        <taxon>Pezizomycotina</taxon>
        <taxon>Dothideomycetes</taxon>
        <taxon>Dothideomycetes incertae sedis</taxon>
        <taxon>Botryosphaeriales</taxon>
        <taxon>Phyllostictaceae</taxon>
        <taxon>Phyllosticta</taxon>
    </lineage>
</organism>
<keyword evidence="1" id="KW-0472">Membrane</keyword>
<feature type="transmembrane region" description="Helical" evidence="1">
    <location>
        <begin position="120"/>
        <end position="141"/>
    </location>
</feature>
<evidence type="ECO:0000313" key="2">
    <source>
        <dbReference type="EMBL" id="KAK7606337.1"/>
    </source>
</evidence>
<proteinExistence type="predicted"/>
<evidence type="ECO:0000313" key="3">
    <source>
        <dbReference type="Proteomes" id="UP001367316"/>
    </source>
</evidence>
<name>A0ABR1MTR3_9PEZI</name>